<feature type="transmembrane region" description="Helical" evidence="4">
    <location>
        <begin position="168"/>
        <end position="192"/>
    </location>
</feature>
<protein>
    <submittedName>
        <fullName evidence="7">Uncharacterized protein</fullName>
    </submittedName>
</protein>
<dbReference type="SMART" id="SM00387">
    <property type="entry name" value="HATPase_c"/>
    <property type="match status" value="1"/>
</dbReference>
<evidence type="ECO:0000313" key="8">
    <source>
        <dbReference type="Proteomes" id="UP001295684"/>
    </source>
</evidence>
<dbReference type="InterPro" id="IPR005467">
    <property type="entry name" value="His_kinase_dom"/>
</dbReference>
<feature type="region of interest" description="Disordered" evidence="3">
    <location>
        <begin position="854"/>
        <end position="885"/>
    </location>
</feature>
<keyword evidence="4" id="KW-1133">Transmembrane helix</keyword>
<dbReference type="PRINTS" id="PR00344">
    <property type="entry name" value="BCTRLSENSOR"/>
</dbReference>
<dbReference type="Proteomes" id="UP001295684">
    <property type="component" value="Unassembled WGS sequence"/>
</dbReference>
<dbReference type="InterPro" id="IPR050956">
    <property type="entry name" value="2C_system_His_kinase"/>
</dbReference>
<dbReference type="Pfam" id="PF00072">
    <property type="entry name" value="Response_reg"/>
    <property type="match status" value="1"/>
</dbReference>
<feature type="transmembrane region" description="Helical" evidence="4">
    <location>
        <begin position="136"/>
        <end position="156"/>
    </location>
</feature>
<dbReference type="Pfam" id="PF02518">
    <property type="entry name" value="HATPase_c"/>
    <property type="match status" value="1"/>
</dbReference>
<comment type="caution">
    <text evidence="7">The sequence shown here is derived from an EMBL/GenBank/DDBJ whole genome shotgun (WGS) entry which is preliminary data.</text>
</comment>
<evidence type="ECO:0000256" key="3">
    <source>
        <dbReference type="SAM" id="MobiDB-lite"/>
    </source>
</evidence>
<dbReference type="InterPro" id="IPR001789">
    <property type="entry name" value="Sig_transdc_resp-reg_receiver"/>
</dbReference>
<dbReference type="SUPFAM" id="SSF52172">
    <property type="entry name" value="CheY-like"/>
    <property type="match status" value="1"/>
</dbReference>
<evidence type="ECO:0000256" key="1">
    <source>
        <dbReference type="ARBA" id="ARBA00022553"/>
    </source>
</evidence>
<dbReference type="SUPFAM" id="SSF55874">
    <property type="entry name" value="ATPase domain of HSP90 chaperone/DNA topoisomerase II/histidine kinase"/>
    <property type="match status" value="1"/>
</dbReference>
<proteinExistence type="predicted"/>
<dbReference type="PANTHER" id="PTHR43719">
    <property type="entry name" value="TWO-COMPONENT HISTIDINE KINASE"/>
    <property type="match status" value="1"/>
</dbReference>
<reference evidence="7" key="1">
    <citation type="submission" date="2023-07" db="EMBL/GenBank/DDBJ databases">
        <authorList>
            <consortium name="AG Swart"/>
            <person name="Singh M."/>
            <person name="Singh A."/>
            <person name="Seah K."/>
            <person name="Emmerich C."/>
        </authorList>
    </citation>
    <scope>NUCLEOTIDE SEQUENCE</scope>
    <source>
        <strain evidence="7">DP1</strain>
    </source>
</reference>
<dbReference type="InterPro" id="IPR004358">
    <property type="entry name" value="Sig_transdc_His_kin-like_C"/>
</dbReference>
<dbReference type="PROSITE" id="PS50109">
    <property type="entry name" value="HIS_KIN"/>
    <property type="match status" value="1"/>
</dbReference>
<accession>A0AAD1XAM2</accession>
<evidence type="ECO:0000259" key="6">
    <source>
        <dbReference type="PROSITE" id="PS50110"/>
    </source>
</evidence>
<keyword evidence="4" id="KW-0472">Membrane</keyword>
<dbReference type="GO" id="GO:0000155">
    <property type="term" value="F:phosphorelay sensor kinase activity"/>
    <property type="evidence" value="ECO:0007669"/>
    <property type="project" value="InterPro"/>
</dbReference>
<feature type="transmembrane region" description="Helical" evidence="4">
    <location>
        <begin position="21"/>
        <end position="45"/>
    </location>
</feature>
<evidence type="ECO:0000256" key="2">
    <source>
        <dbReference type="PROSITE-ProRule" id="PRU00169"/>
    </source>
</evidence>
<dbReference type="AlphaFoldDB" id="A0AAD1XAM2"/>
<dbReference type="Gene3D" id="3.30.565.10">
    <property type="entry name" value="Histidine kinase-like ATPase, C-terminal domain"/>
    <property type="match status" value="1"/>
</dbReference>
<dbReference type="InterPro" id="IPR003594">
    <property type="entry name" value="HATPase_dom"/>
</dbReference>
<sequence length="1096" mass="127173">MFELKNLQIHRIDKSMKMLRVVMLIHLANLSIRIISTLALDFIWIEKETKTMNLKVDEFCHKLSPDNYVAKSIGTFLFQSSSFNLWIISMILYIIGLLILLFHFLPKKAILSKLIRQIQRIDQQTVTEKMNFVKRVGYFMILGNIITILSREWIYSLANLSTVRMSEVFLYNVMISIFVIKETRLCILLNSLEIFLLNFMNFYVVESHQKYRVLFNSMTSLIISSTLMFYSLRDYKDSFETKKSFQDHVSIMRRILELFPSGLMFFEKQKCIYKNRFWYDLVKKSFTSPEDIGRIVYPKDELEEKSEILLEKIRSIEDDSNSLLDEIFAVETKMRCSITKNKLMKKNGFISFKTNENSDVYEFELKSENGHQLAEFATKFSIFEFSSRDTLLMVVINDVSDQLKMKEARMHEQLKSVMLCSVSHELHSPINQINGTLTLLEDNVPQSGIPLIKIAKSSTELLKLKVDDILDFGEIQTQHFKLETEDFNPRKLGIELDEIFSPVVNSSKIELYFIINEKTPMVVHHDYKRIKQILANFMGNSVKYCKRGMITLRIGWEPINEQRGYLKFSISDTGIGIPKEKRKNLFNYLDPQNIKNLLNSQDHNTTTLAGTGLGISAKIIQEMGSKIDYISTEGEGSKFWFKILTYKSNPDQRLDSASSSFGKPIEYESEMNYPKPLQIDERKDQIDLGMNQAVQSPCSVAIETGKLYTTDEILDCFDENHSDGVSLNNQTFTYEDFMPFNRSVYSGGDSNVHSCGDPRMLYKERERRLSTLNLCKSKKNQKKQISLRKSKSKLQEKNLSGDSCAIPEEGSLPHIPLYVSTSSRRSKVRQEFNDMLVEKKKSKFFNLNIDSLQKDNKKSKEEEKEASRRKSPGQGEETPEHFPTSQFFLTKPMTLENINEVMKEDRNAIKNKRFAVRKTRSSNINPITIPNLHHFLSPKDKVPNYLSLKGIASENGEYISHRFQKDCECPSILIVDDQYINRFIIKQFCDRYHIPWVEAEDGRESLNMIKKYTKKHCCQGLELILMDLNMPIMGGIEAAVEITKMRENYEINPSMKLIAVTAFTSKTEEMKCMSVGFDEFISKPFKISHFLRLVSE</sequence>
<dbReference type="CDD" id="cd17546">
    <property type="entry name" value="REC_hyHK_CKI1_RcsC-like"/>
    <property type="match status" value="1"/>
</dbReference>
<dbReference type="Gene3D" id="3.40.50.2300">
    <property type="match status" value="1"/>
</dbReference>
<feature type="transmembrane region" description="Helical" evidence="4">
    <location>
        <begin position="85"/>
        <end position="105"/>
    </location>
</feature>
<dbReference type="PROSITE" id="PS50110">
    <property type="entry name" value="RESPONSE_REGULATORY"/>
    <property type="match status" value="1"/>
</dbReference>
<feature type="modified residue" description="4-aspartylphosphate" evidence="2">
    <location>
        <position position="1027"/>
    </location>
</feature>
<keyword evidence="8" id="KW-1185">Reference proteome</keyword>
<dbReference type="InterPro" id="IPR036097">
    <property type="entry name" value="HisK_dim/P_sf"/>
</dbReference>
<evidence type="ECO:0000256" key="4">
    <source>
        <dbReference type="SAM" id="Phobius"/>
    </source>
</evidence>
<evidence type="ECO:0000259" key="5">
    <source>
        <dbReference type="PROSITE" id="PS50109"/>
    </source>
</evidence>
<keyword evidence="4" id="KW-0812">Transmembrane</keyword>
<name>A0AAD1XAM2_EUPCR</name>
<feature type="domain" description="Histidine kinase" evidence="5">
    <location>
        <begin position="421"/>
        <end position="647"/>
    </location>
</feature>
<keyword evidence="1 2" id="KW-0597">Phosphoprotein</keyword>
<dbReference type="InterPro" id="IPR036890">
    <property type="entry name" value="HATPase_C_sf"/>
</dbReference>
<dbReference type="InterPro" id="IPR003661">
    <property type="entry name" value="HisK_dim/P_dom"/>
</dbReference>
<feature type="region of interest" description="Disordered" evidence="3">
    <location>
        <begin position="785"/>
        <end position="807"/>
    </location>
</feature>
<dbReference type="EMBL" id="CAMPGE010004677">
    <property type="protein sequence ID" value="CAI2363525.1"/>
    <property type="molecule type" value="Genomic_DNA"/>
</dbReference>
<dbReference type="SUPFAM" id="SSF47384">
    <property type="entry name" value="Homodimeric domain of signal transducing histidine kinase"/>
    <property type="match status" value="1"/>
</dbReference>
<feature type="transmembrane region" description="Helical" evidence="4">
    <location>
        <begin position="213"/>
        <end position="232"/>
    </location>
</feature>
<feature type="compositionally biased region" description="Basic and acidic residues" evidence="3">
    <location>
        <begin position="854"/>
        <end position="868"/>
    </location>
</feature>
<dbReference type="Gene3D" id="1.10.287.130">
    <property type="match status" value="1"/>
</dbReference>
<evidence type="ECO:0000313" key="7">
    <source>
        <dbReference type="EMBL" id="CAI2363525.1"/>
    </source>
</evidence>
<dbReference type="InterPro" id="IPR011006">
    <property type="entry name" value="CheY-like_superfamily"/>
</dbReference>
<dbReference type="CDD" id="cd00082">
    <property type="entry name" value="HisKA"/>
    <property type="match status" value="1"/>
</dbReference>
<dbReference type="SMART" id="SM00448">
    <property type="entry name" value="REC"/>
    <property type="match status" value="1"/>
</dbReference>
<feature type="domain" description="Response regulatory" evidence="6">
    <location>
        <begin position="971"/>
        <end position="1096"/>
    </location>
</feature>
<gene>
    <name evidence="7" type="ORF">ECRASSUSDP1_LOCUS4861</name>
</gene>
<dbReference type="PANTHER" id="PTHR43719:SF28">
    <property type="entry name" value="PEROXIDE STRESS-ACTIVATED HISTIDINE KINASE MAK1-RELATED"/>
    <property type="match status" value="1"/>
</dbReference>
<organism evidence="7 8">
    <name type="scientific">Euplotes crassus</name>
    <dbReference type="NCBI Taxonomy" id="5936"/>
    <lineage>
        <taxon>Eukaryota</taxon>
        <taxon>Sar</taxon>
        <taxon>Alveolata</taxon>
        <taxon>Ciliophora</taxon>
        <taxon>Intramacronucleata</taxon>
        <taxon>Spirotrichea</taxon>
        <taxon>Hypotrichia</taxon>
        <taxon>Euplotida</taxon>
        <taxon>Euplotidae</taxon>
        <taxon>Moneuplotes</taxon>
    </lineage>
</organism>
<dbReference type="SMART" id="SM00388">
    <property type="entry name" value="HisKA"/>
    <property type="match status" value="1"/>
</dbReference>